<dbReference type="SUPFAM" id="SSF46894">
    <property type="entry name" value="C-terminal effector domain of the bipartite response regulators"/>
    <property type="match status" value="1"/>
</dbReference>
<gene>
    <name evidence="9" type="ORF">ACFOY7_10055</name>
</gene>
<dbReference type="Gene3D" id="3.40.50.2300">
    <property type="match status" value="1"/>
</dbReference>
<comment type="caution">
    <text evidence="9">The sequence shown here is derived from an EMBL/GenBank/DDBJ whole genome shotgun (WGS) entry which is preliminary data.</text>
</comment>
<dbReference type="Gene3D" id="1.10.10.10">
    <property type="entry name" value="Winged helix-like DNA-binding domain superfamily/Winged helix DNA-binding domain"/>
    <property type="match status" value="1"/>
</dbReference>
<dbReference type="InterPro" id="IPR011990">
    <property type="entry name" value="TPR-like_helical_dom_sf"/>
</dbReference>
<keyword evidence="10" id="KW-1185">Reference proteome</keyword>
<keyword evidence="4" id="KW-0805">Transcription regulation</keyword>
<keyword evidence="6" id="KW-0804">Transcription</keyword>
<accession>A0ABV8WWK1</accession>
<dbReference type="InterPro" id="IPR011006">
    <property type="entry name" value="CheY-like_superfamily"/>
</dbReference>
<evidence type="ECO:0000256" key="4">
    <source>
        <dbReference type="ARBA" id="ARBA00023015"/>
    </source>
</evidence>
<evidence type="ECO:0000256" key="7">
    <source>
        <dbReference type="PROSITE-ProRule" id="PRU00169"/>
    </source>
</evidence>
<organism evidence="9 10">
    <name type="scientific">Gracilibacillus xinjiangensis</name>
    <dbReference type="NCBI Taxonomy" id="1193282"/>
    <lineage>
        <taxon>Bacteria</taxon>
        <taxon>Bacillati</taxon>
        <taxon>Bacillota</taxon>
        <taxon>Bacilli</taxon>
        <taxon>Bacillales</taxon>
        <taxon>Bacillaceae</taxon>
        <taxon>Gracilibacillus</taxon>
    </lineage>
</organism>
<dbReference type="PANTHER" id="PTHR48111">
    <property type="entry name" value="REGULATOR OF RPOS"/>
    <property type="match status" value="1"/>
</dbReference>
<keyword evidence="2 7" id="KW-0597">Phosphoprotein</keyword>
<dbReference type="SMART" id="SM01043">
    <property type="entry name" value="BTAD"/>
    <property type="match status" value="1"/>
</dbReference>
<evidence type="ECO:0000256" key="6">
    <source>
        <dbReference type="ARBA" id="ARBA00023163"/>
    </source>
</evidence>
<dbReference type="Pfam" id="PF00072">
    <property type="entry name" value="Response_reg"/>
    <property type="match status" value="1"/>
</dbReference>
<dbReference type="InterPro" id="IPR036388">
    <property type="entry name" value="WH-like_DNA-bd_sf"/>
</dbReference>
<feature type="domain" description="Response regulatory" evidence="8">
    <location>
        <begin position="6"/>
        <end position="121"/>
    </location>
</feature>
<sequence>MIDMFKAILIDDERLALNRLKKILENDEFLVEIIGTFQQSMDAIEYVKETPPDIVFLDIHMPGVNGLEIANKIQEHNANIQIVFVTGYDRYAIEAFELFALDYILKPIQKPRLKKTIDRMRKMKVTNQGAVLTNEQITLSCFHEISFVFNNEEIPIKWRTKKALELFAYLLQQRDKFVPKDLLIDMFWPDFSIEKASQQLYTTIYHIRNALKKANIRGVEIKSSSRMDSGYNLIIGENVHYILDTWTEDIQTLQEVNYYNHNHFLSLFNQYKGDVLASYNFSWAASEVEKYRQFWLQLAEKISLYYEKKGEYKQAVYLYQNVQQLCPLIETSYFKLMKLYNEMKMYKEVEHQFDRLTKMLETEFDLPPSMEIYEWYQAYQKHFYKYS</sequence>
<evidence type="ECO:0000259" key="8">
    <source>
        <dbReference type="PROSITE" id="PS50110"/>
    </source>
</evidence>
<dbReference type="SMART" id="SM00448">
    <property type="entry name" value="REC"/>
    <property type="match status" value="1"/>
</dbReference>
<comment type="subcellular location">
    <subcellularLocation>
        <location evidence="1">Cytoplasm</location>
    </subcellularLocation>
</comment>
<keyword evidence="3" id="KW-0902">Two-component regulatory system</keyword>
<dbReference type="InterPro" id="IPR001789">
    <property type="entry name" value="Sig_transdc_resp-reg_receiver"/>
</dbReference>
<dbReference type="InterPro" id="IPR005158">
    <property type="entry name" value="BTAD"/>
</dbReference>
<dbReference type="InterPro" id="IPR016032">
    <property type="entry name" value="Sig_transdc_resp-reg_C-effctor"/>
</dbReference>
<reference evidence="10" key="1">
    <citation type="journal article" date="2019" name="Int. J. Syst. Evol. Microbiol.">
        <title>The Global Catalogue of Microorganisms (GCM) 10K type strain sequencing project: providing services to taxonomists for standard genome sequencing and annotation.</title>
        <authorList>
            <consortium name="The Broad Institute Genomics Platform"/>
            <consortium name="The Broad Institute Genome Sequencing Center for Infectious Disease"/>
            <person name="Wu L."/>
            <person name="Ma J."/>
        </authorList>
    </citation>
    <scope>NUCLEOTIDE SEQUENCE [LARGE SCALE GENOMIC DNA]</scope>
    <source>
        <strain evidence="10">CCUG 37865</strain>
    </source>
</reference>
<dbReference type="PANTHER" id="PTHR48111:SF17">
    <property type="entry name" value="TRANSCRIPTIONAL REGULATORY PROTEIN YPDB"/>
    <property type="match status" value="1"/>
</dbReference>
<evidence type="ECO:0000256" key="1">
    <source>
        <dbReference type="ARBA" id="ARBA00004496"/>
    </source>
</evidence>
<dbReference type="SUPFAM" id="SSF52172">
    <property type="entry name" value="CheY-like"/>
    <property type="match status" value="1"/>
</dbReference>
<protein>
    <submittedName>
        <fullName evidence="9">Response regulator</fullName>
    </submittedName>
</protein>
<dbReference type="EMBL" id="JBHSDT010000004">
    <property type="protein sequence ID" value="MFC4403423.1"/>
    <property type="molecule type" value="Genomic_DNA"/>
</dbReference>
<dbReference type="PROSITE" id="PS50110">
    <property type="entry name" value="RESPONSE_REGULATORY"/>
    <property type="match status" value="1"/>
</dbReference>
<dbReference type="InterPro" id="IPR039420">
    <property type="entry name" value="WalR-like"/>
</dbReference>
<evidence type="ECO:0000313" key="10">
    <source>
        <dbReference type="Proteomes" id="UP001595882"/>
    </source>
</evidence>
<dbReference type="Pfam" id="PF03704">
    <property type="entry name" value="BTAD"/>
    <property type="match status" value="1"/>
</dbReference>
<dbReference type="RefSeq" id="WP_390251915.1">
    <property type="nucleotide sequence ID" value="NZ_JBHSDT010000004.1"/>
</dbReference>
<evidence type="ECO:0000313" key="9">
    <source>
        <dbReference type="EMBL" id="MFC4403423.1"/>
    </source>
</evidence>
<keyword evidence="5" id="KW-0238">DNA-binding</keyword>
<evidence type="ECO:0000256" key="3">
    <source>
        <dbReference type="ARBA" id="ARBA00023012"/>
    </source>
</evidence>
<evidence type="ECO:0000256" key="2">
    <source>
        <dbReference type="ARBA" id="ARBA00022553"/>
    </source>
</evidence>
<dbReference type="Gene3D" id="1.25.40.10">
    <property type="entry name" value="Tetratricopeptide repeat domain"/>
    <property type="match status" value="1"/>
</dbReference>
<proteinExistence type="predicted"/>
<evidence type="ECO:0000256" key="5">
    <source>
        <dbReference type="ARBA" id="ARBA00023125"/>
    </source>
</evidence>
<dbReference type="SUPFAM" id="SSF48452">
    <property type="entry name" value="TPR-like"/>
    <property type="match status" value="1"/>
</dbReference>
<name>A0ABV8WWK1_9BACI</name>
<feature type="modified residue" description="4-aspartylphosphate" evidence="7">
    <location>
        <position position="58"/>
    </location>
</feature>
<dbReference type="Proteomes" id="UP001595882">
    <property type="component" value="Unassembled WGS sequence"/>
</dbReference>